<protein>
    <submittedName>
        <fullName evidence="2">Uncharacterized protein</fullName>
    </submittedName>
</protein>
<reference evidence="2 3" key="1">
    <citation type="submission" date="2012-10" db="EMBL/GenBank/DDBJ databases">
        <authorList>
            <person name="Harkins D.M."/>
            <person name="Durkin A.S."/>
            <person name="Brinkac L.M."/>
            <person name="Haft D.H."/>
            <person name="Selengut J.D."/>
            <person name="Sanka R."/>
            <person name="DePew J."/>
            <person name="Purushe J."/>
            <person name="Whelen A.C."/>
            <person name="Vinetz J.M."/>
            <person name="Sutton G.G."/>
            <person name="Nierman W.C."/>
            <person name="Fouts D.E."/>
        </authorList>
    </citation>
    <scope>NUCLEOTIDE SEQUENCE [LARGE SCALE GENOMIC DNA]</scope>
    <source>
        <strain evidence="2 3">2006001853</strain>
    </source>
</reference>
<evidence type="ECO:0000313" key="3">
    <source>
        <dbReference type="Proteomes" id="UP000001338"/>
    </source>
</evidence>
<comment type="caution">
    <text evidence="2">The sequence shown here is derived from an EMBL/GenBank/DDBJ whole genome shotgun (WGS) entry which is preliminary data.</text>
</comment>
<organism evidence="2 3">
    <name type="scientific">Leptospira weilii str. 2006001853</name>
    <dbReference type="NCBI Taxonomy" id="1001589"/>
    <lineage>
        <taxon>Bacteria</taxon>
        <taxon>Pseudomonadati</taxon>
        <taxon>Spirochaetota</taxon>
        <taxon>Spirochaetia</taxon>
        <taxon>Leptospirales</taxon>
        <taxon>Leptospiraceae</taxon>
        <taxon>Leptospira</taxon>
    </lineage>
</organism>
<proteinExistence type="predicted"/>
<accession>A0A828Z8U5</accession>
<name>A0A828Z8U5_9LEPT</name>
<evidence type="ECO:0000256" key="1">
    <source>
        <dbReference type="SAM" id="MobiDB-lite"/>
    </source>
</evidence>
<feature type="region of interest" description="Disordered" evidence="1">
    <location>
        <begin position="1"/>
        <end position="23"/>
    </location>
</feature>
<sequence>MKKNSPLNLHRRNQNRGKQKTISEYKSISFKKCRANTVFRT</sequence>
<gene>
    <name evidence="2" type="ORF">LEP1GSC036_0668</name>
</gene>
<dbReference type="Proteomes" id="UP000001338">
    <property type="component" value="Unassembled WGS sequence"/>
</dbReference>
<evidence type="ECO:0000313" key="2">
    <source>
        <dbReference type="EMBL" id="EKR66035.1"/>
    </source>
</evidence>
<feature type="compositionally biased region" description="Basic residues" evidence="1">
    <location>
        <begin position="1"/>
        <end position="19"/>
    </location>
</feature>
<dbReference type="EMBL" id="AFLV02000009">
    <property type="protein sequence ID" value="EKR66035.1"/>
    <property type="molecule type" value="Genomic_DNA"/>
</dbReference>
<dbReference type="AlphaFoldDB" id="A0A828Z8U5"/>